<dbReference type="GO" id="GO:0016020">
    <property type="term" value="C:membrane"/>
    <property type="evidence" value="ECO:0007669"/>
    <property type="project" value="UniProtKB-SubCell"/>
</dbReference>
<proteinExistence type="predicted"/>
<feature type="transmembrane region" description="Helical" evidence="5">
    <location>
        <begin position="141"/>
        <end position="163"/>
    </location>
</feature>
<keyword evidence="2 5" id="KW-0812">Transmembrane</keyword>
<dbReference type="SUPFAM" id="SSF103473">
    <property type="entry name" value="MFS general substrate transporter"/>
    <property type="match status" value="1"/>
</dbReference>
<dbReference type="PANTHER" id="PTHR23294">
    <property type="entry name" value="ET TRANSLATION PRODUCT-RELATED"/>
    <property type="match status" value="1"/>
</dbReference>
<feature type="transmembrane region" description="Helical" evidence="5">
    <location>
        <begin position="175"/>
        <end position="195"/>
    </location>
</feature>
<keyword evidence="4 5" id="KW-0472">Membrane</keyword>
<keyword evidence="3 5" id="KW-1133">Transmembrane helix</keyword>
<evidence type="ECO:0000313" key="6">
    <source>
        <dbReference type="EMBL" id="KIX09036.1"/>
    </source>
</evidence>
<dbReference type="HOGENOM" id="CLU_030884_2_0_1"/>
<comment type="subcellular location">
    <subcellularLocation>
        <location evidence="1">Membrane</location>
        <topology evidence="1">Multi-pass membrane protein</topology>
    </subcellularLocation>
</comment>
<feature type="transmembrane region" description="Helical" evidence="5">
    <location>
        <begin position="60"/>
        <end position="79"/>
    </location>
</feature>
<sequence length="410" mass="44946">MGSIIGLTAGLYGAINLLGAGGGRPNSAQTIQTVNATLCAVFAVSSAFGGSVLNTLGPAITALLGIVGYILYLGSLWYFDQTGNEWFPIFAGVIIGVSARVYLPREHSPLTNSHSRFPEPDLRDDGIYLDVILTGTRTRTFIAISVNLQATGMAIGGLIPLIINRKSQEVAGVPTAVYIILMCLMGAACILALCLRPASKVIRQDGTQVATIRSRGYWDELRSNLEVFRDWKALLLVPAFLPSECYLVYNGSVNAYHDDLRARSLLSFCSVALQIPAGYGLQKLLDHKTWTRRKRGFAGLAVVGAPLMAAWIWEIIRVHNYDRKNHPMDWSDPKVGAIFVLFCLNWVSCALFQYIILYFLSCMTNSPRKAANYAGLYRTFLAVHEGCPFTLSNFEILVDVLPPSHPDFEG</sequence>
<dbReference type="PANTHER" id="PTHR23294:SF59">
    <property type="entry name" value="UNC93-LIKE PROTEIN C922.05C"/>
    <property type="match status" value="1"/>
</dbReference>
<dbReference type="AlphaFoldDB" id="A0A0D2J098"/>
<keyword evidence="7" id="KW-1185">Reference proteome</keyword>
<reference evidence="6 7" key="1">
    <citation type="submission" date="2015-01" db="EMBL/GenBank/DDBJ databases">
        <title>The Genome Sequence of Rhinocladiella mackenzie CBS 650.93.</title>
        <authorList>
            <consortium name="The Broad Institute Genomics Platform"/>
            <person name="Cuomo C."/>
            <person name="de Hoog S."/>
            <person name="Gorbushina A."/>
            <person name="Stielow B."/>
            <person name="Teixiera M."/>
            <person name="Abouelleil A."/>
            <person name="Chapman S.B."/>
            <person name="Priest M."/>
            <person name="Young S.K."/>
            <person name="Wortman J."/>
            <person name="Nusbaum C."/>
            <person name="Birren B."/>
        </authorList>
    </citation>
    <scope>NUCLEOTIDE SEQUENCE [LARGE SCALE GENOMIC DNA]</scope>
    <source>
        <strain evidence="6 7">CBS 650.93</strain>
    </source>
</reference>
<evidence type="ECO:0000256" key="3">
    <source>
        <dbReference type="ARBA" id="ARBA00022989"/>
    </source>
</evidence>
<dbReference type="GeneID" id="25288185"/>
<dbReference type="InterPro" id="IPR051617">
    <property type="entry name" value="UNC-93-like_regulator"/>
</dbReference>
<evidence type="ECO:0000313" key="7">
    <source>
        <dbReference type="Proteomes" id="UP000053617"/>
    </source>
</evidence>
<feature type="transmembrane region" description="Helical" evidence="5">
    <location>
        <begin position="297"/>
        <end position="316"/>
    </location>
</feature>
<feature type="transmembrane region" description="Helical" evidence="5">
    <location>
        <begin position="30"/>
        <end position="53"/>
    </location>
</feature>
<dbReference type="EMBL" id="KN847475">
    <property type="protein sequence ID" value="KIX09036.1"/>
    <property type="molecule type" value="Genomic_DNA"/>
</dbReference>
<dbReference type="InterPro" id="IPR036259">
    <property type="entry name" value="MFS_trans_sf"/>
</dbReference>
<dbReference type="VEuPathDB" id="FungiDB:Z518_00114"/>
<dbReference type="RefSeq" id="XP_013276172.1">
    <property type="nucleotide sequence ID" value="XM_013420718.1"/>
</dbReference>
<feature type="transmembrane region" description="Helical" evidence="5">
    <location>
        <begin position="336"/>
        <end position="360"/>
    </location>
</feature>
<protein>
    <submittedName>
        <fullName evidence="6">Uncharacterized protein</fullName>
    </submittedName>
</protein>
<evidence type="ECO:0000256" key="1">
    <source>
        <dbReference type="ARBA" id="ARBA00004141"/>
    </source>
</evidence>
<accession>A0A0D2J098</accession>
<dbReference type="OrthoDB" id="196103at2759"/>
<evidence type="ECO:0000256" key="4">
    <source>
        <dbReference type="ARBA" id="ARBA00023136"/>
    </source>
</evidence>
<evidence type="ECO:0000256" key="5">
    <source>
        <dbReference type="SAM" id="Phobius"/>
    </source>
</evidence>
<organism evidence="6 7">
    <name type="scientific">Rhinocladiella mackenziei CBS 650.93</name>
    <dbReference type="NCBI Taxonomy" id="1442369"/>
    <lineage>
        <taxon>Eukaryota</taxon>
        <taxon>Fungi</taxon>
        <taxon>Dikarya</taxon>
        <taxon>Ascomycota</taxon>
        <taxon>Pezizomycotina</taxon>
        <taxon>Eurotiomycetes</taxon>
        <taxon>Chaetothyriomycetidae</taxon>
        <taxon>Chaetothyriales</taxon>
        <taxon>Herpotrichiellaceae</taxon>
        <taxon>Rhinocladiella</taxon>
    </lineage>
</organism>
<name>A0A0D2J098_9EURO</name>
<evidence type="ECO:0000256" key="2">
    <source>
        <dbReference type="ARBA" id="ARBA00022692"/>
    </source>
</evidence>
<dbReference type="Proteomes" id="UP000053617">
    <property type="component" value="Unassembled WGS sequence"/>
</dbReference>
<gene>
    <name evidence="6" type="ORF">Z518_00114</name>
</gene>